<feature type="binding site" evidence="8">
    <location>
        <position position="244"/>
    </location>
    <ligand>
        <name>Mg(2+)</name>
        <dbReference type="ChEBI" id="CHEBI:18420"/>
    </ligand>
</feature>
<keyword evidence="7 8" id="KW-0539">Nucleus</keyword>
<organism evidence="9 10">
    <name type="scientific">Bos indicus x Bos taurus</name>
    <name type="common">Hybrid cattle</name>
    <dbReference type="NCBI Taxonomy" id="30522"/>
    <lineage>
        <taxon>Eukaryota</taxon>
        <taxon>Metazoa</taxon>
        <taxon>Chordata</taxon>
        <taxon>Craniata</taxon>
        <taxon>Vertebrata</taxon>
        <taxon>Euteleostomi</taxon>
        <taxon>Mammalia</taxon>
        <taxon>Eutheria</taxon>
        <taxon>Laurasiatheria</taxon>
        <taxon>Artiodactyla</taxon>
        <taxon>Ruminantia</taxon>
        <taxon>Pecora</taxon>
        <taxon>Bovidae</taxon>
        <taxon>Bovinae</taxon>
        <taxon>Bos</taxon>
    </lineage>
</organism>
<protein>
    <recommendedName>
        <fullName evidence="8">Enolase-phosphatase E1</fullName>
        <ecNumber evidence="8">3.1.3.77</ecNumber>
    </recommendedName>
    <alternativeName>
        <fullName evidence="8">2,3-diketo-5-methylthio-1-phosphopentane phosphatase</fullName>
    </alternativeName>
    <alternativeName>
        <fullName evidence="8">MASA homolog</fullName>
    </alternativeName>
</protein>
<dbReference type="SFLD" id="SFLDG01129">
    <property type="entry name" value="C1.5:_HAD__Beta-PGM__Phosphata"/>
    <property type="match status" value="1"/>
</dbReference>
<dbReference type="FunFam" id="3.40.50.1000:FF:000102">
    <property type="entry name" value="Enolase-phosphatase E1"/>
    <property type="match status" value="1"/>
</dbReference>
<evidence type="ECO:0000313" key="10">
    <source>
        <dbReference type="Proteomes" id="UP000314981"/>
    </source>
</evidence>
<evidence type="ECO:0000256" key="6">
    <source>
        <dbReference type="ARBA" id="ARBA00023167"/>
    </source>
</evidence>
<reference evidence="9" key="3">
    <citation type="submission" date="2025-09" db="UniProtKB">
        <authorList>
            <consortium name="Ensembl"/>
        </authorList>
    </citation>
    <scope>IDENTIFICATION</scope>
</reference>
<evidence type="ECO:0000256" key="2">
    <source>
        <dbReference type="ARBA" id="ARBA00022605"/>
    </source>
</evidence>
<dbReference type="Ensembl" id="ENSBIXT00000036276.1">
    <property type="protein sequence ID" value="ENSBIXP00000021550.1"/>
    <property type="gene ID" value="ENSBIXG00000024605.1"/>
</dbReference>
<dbReference type="InterPro" id="IPR027511">
    <property type="entry name" value="ENOPH1_eukaryotes"/>
</dbReference>
<evidence type="ECO:0000256" key="7">
    <source>
        <dbReference type="ARBA" id="ARBA00023242"/>
    </source>
</evidence>
<dbReference type="Pfam" id="PF00702">
    <property type="entry name" value="Hydrolase"/>
    <property type="match status" value="1"/>
</dbReference>
<keyword evidence="3 8" id="KW-0479">Metal-binding</keyword>
<dbReference type="STRING" id="30522.A0A4W2DBI3"/>
<dbReference type="EC" id="3.1.3.77" evidence="8"/>
<keyword evidence="10" id="KW-1185">Reference proteome</keyword>
<dbReference type="InterPro" id="IPR006439">
    <property type="entry name" value="HAD-SF_hydro_IA"/>
</dbReference>
<comment type="catalytic activity">
    <reaction evidence="8">
        <text>5-methylsulfanyl-2,3-dioxopentyl phosphate + H2O = 1,2-dihydroxy-5-(methylsulfanyl)pent-1-en-3-one + phosphate</text>
        <dbReference type="Rhea" id="RHEA:21700"/>
        <dbReference type="ChEBI" id="CHEBI:15377"/>
        <dbReference type="ChEBI" id="CHEBI:43474"/>
        <dbReference type="ChEBI" id="CHEBI:49252"/>
        <dbReference type="ChEBI" id="CHEBI:58828"/>
        <dbReference type="EC" id="3.1.3.77"/>
    </reaction>
</comment>
<sequence>MVVLSVPAEVTVILLDIEGTTTPIAFVKDILFPYVKENVEEYLQAHWEEEECQQDVRLLRKQAEEDSHLDGAVPIPAASGNGADDPQWMIQAVVDNVYWQMSLDRKTTALKQLQGHMWRAAFKAGHMKAEVTVPSPLKLLLIYDLTLWGTLMTSAGAHSSWRFFEDVVPAVRKWREAGMKVYVYSSGSVEAQKLLFGHSTEGDILELVDGHFDTKIGHKVESESYQKIASSIGCSTNNILFLTDVSREASAAEEAGVHVAVVVRPGNAGLTDDEKTHFSLITSFSELYLPSST</sequence>
<dbReference type="InterPro" id="IPR023214">
    <property type="entry name" value="HAD_sf"/>
</dbReference>
<dbReference type="InterPro" id="IPR023943">
    <property type="entry name" value="Enolase-ppase_E1"/>
</dbReference>
<reference evidence="9" key="2">
    <citation type="submission" date="2025-08" db="UniProtKB">
        <authorList>
            <consortium name="Ensembl"/>
        </authorList>
    </citation>
    <scope>IDENTIFICATION</scope>
</reference>
<dbReference type="GO" id="GO:0005634">
    <property type="term" value="C:nucleus"/>
    <property type="evidence" value="ECO:0007669"/>
    <property type="project" value="UniProtKB-SubCell"/>
</dbReference>
<dbReference type="GO" id="GO:0000287">
    <property type="term" value="F:magnesium ion binding"/>
    <property type="evidence" value="ECO:0007669"/>
    <property type="project" value="UniProtKB-UniRule"/>
</dbReference>
<evidence type="ECO:0000313" key="9">
    <source>
        <dbReference type="Ensembl" id="ENSBIXP00000021550.1"/>
    </source>
</evidence>
<dbReference type="CDD" id="cd01629">
    <property type="entry name" value="HAD_EP"/>
    <property type="match status" value="1"/>
</dbReference>
<dbReference type="GO" id="GO:0005737">
    <property type="term" value="C:cytoplasm"/>
    <property type="evidence" value="ECO:0007669"/>
    <property type="project" value="UniProtKB-SubCell"/>
</dbReference>
<feature type="binding site" evidence="8">
    <location>
        <position position="16"/>
    </location>
    <ligand>
        <name>Mg(2+)</name>
        <dbReference type="ChEBI" id="CHEBI:18420"/>
    </ligand>
</feature>
<keyword evidence="6 8" id="KW-0486">Methionine biosynthesis</keyword>
<dbReference type="OMA" id="LQGMVWE"/>
<gene>
    <name evidence="8 9" type="primary">ENOPH1</name>
    <name evidence="8" type="synonym">MASA</name>
</gene>
<dbReference type="FunFam" id="1.10.720.60:FF:000002">
    <property type="entry name" value="Enolase-phosphatase E1"/>
    <property type="match status" value="1"/>
</dbReference>
<dbReference type="Gene3D" id="3.40.50.1000">
    <property type="entry name" value="HAD superfamily/HAD-like"/>
    <property type="match status" value="1"/>
</dbReference>
<keyword evidence="2 8" id="KW-0028">Amino-acid biosynthesis</keyword>
<keyword evidence="5 8" id="KW-0460">Magnesium</keyword>
<dbReference type="SFLD" id="SFLDS00003">
    <property type="entry name" value="Haloacid_Dehalogenase"/>
    <property type="match status" value="1"/>
</dbReference>
<comment type="similarity">
    <text evidence="8">Belongs to the HAD-like hydrolase superfamily. MasA/MtnC family.</text>
</comment>
<dbReference type="SUPFAM" id="SSF56784">
    <property type="entry name" value="HAD-like"/>
    <property type="match status" value="1"/>
</dbReference>
<name>A0A4W2DBI3_BOBOX</name>
<dbReference type="NCBIfam" id="TIGR01691">
    <property type="entry name" value="enolase-ppase"/>
    <property type="match status" value="1"/>
</dbReference>
<proteinExistence type="inferred from homology"/>
<reference evidence="9 10" key="1">
    <citation type="submission" date="2018-11" db="EMBL/GenBank/DDBJ databases">
        <title>Haplotype-resolved cattle genomes.</title>
        <authorList>
            <person name="Low W.Y."/>
            <person name="Tearle R."/>
            <person name="Bickhart D.M."/>
            <person name="Rosen B.D."/>
            <person name="Koren S."/>
            <person name="Rhie A."/>
            <person name="Hiendleder S."/>
            <person name="Phillippy A.M."/>
            <person name="Smith T.P.L."/>
            <person name="Williams J.L."/>
        </authorList>
    </citation>
    <scope>NUCLEOTIDE SEQUENCE [LARGE SCALE GENOMIC DNA]</scope>
</reference>
<comment type="subcellular location">
    <subcellularLocation>
        <location evidence="8">Cytoplasm</location>
    </subcellularLocation>
    <subcellularLocation>
        <location evidence="8">Nucleus</location>
    </subcellularLocation>
</comment>
<dbReference type="Gene3D" id="1.10.720.60">
    <property type="match status" value="1"/>
</dbReference>
<evidence type="ECO:0000256" key="5">
    <source>
        <dbReference type="ARBA" id="ARBA00022842"/>
    </source>
</evidence>
<dbReference type="UniPathway" id="UPA00904">
    <property type="reaction ID" value="UER00876"/>
</dbReference>
<accession>A0A4W2DBI3</accession>
<dbReference type="AlphaFoldDB" id="A0A4W2DBI3"/>
<dbReference type="PANTHER" id="PTHR20371:SF1">
    <property type="entry name" value="ENOLASE-PHOSPHATASE E1"/>
    <property type="match status" value="1"/>
</dbReference>
<comment type="subunit">
    <text evidence="8">Monomer.</text>
</comment>
<evidence type="ECO:0000256" key="1">
    <source>
        <dbReference type="ARBA" id="ARBA00022490"/>
    </source>
</evidence>
<dbReference type="HAMAP" id="MF_03117">
    <property type="entry name" value="Salvage_MtnC_euk"/>
    <property type="match status" value="1"/>
</dbReference>
<comment type="pathway">
    <text evidence="8">Amino-acid biosynthesis; L-methionine biosynthesis via salvage pathway; L-methionine from S-methyl-5-thio-alpha-D-ribose 1-phosphate: step 4/6.</text>
</comment>
<dbReference type="GO" id="GO:0043874">
    <property type="term" value="F:acireductone synthase activity"/>
    <property type="evidence" value="ECO:0007669"/>
    <property type="project" value="UniProtKB-EC"/>
</dbReference>
<feature type="binding site" evidence="8">
    <location>
        <position position="18"/>
    </location>
    <ligand>
        <name>Mg(2+)</name>
        <dbReference type="ChEBI" id="CHEBI:18420"/>
    </ligand>
</feature>
<dbReference type="Proteomes" id="UP000314981">
    <property type="component" value="Chromosome 6"/>
</dbReference>
<keyword evidence="4 8" id="KW-0378">Hydrolase</keyword>
<dbReference type="InterPro" id="IPR036412">
    <property type="entry name" value="HAD-like_sf"/>
</dbReference>
<comment type="cofactor">
    <cofactor evidence="8">
        <name>Mg(2+)</name>
        <dbReference type="ChEBI" id="CHEBI:18420"/>
    </cofactor>
    <text evidence="8">Binds 1 Mg(2+) ion per subunit.</text>
</comment>
<keyword evidence="1 8" id="KW-0963">Cytoplasm</keyword>
<comment type="pathway">
    <text evidence="8">Amino-acid biosynthesis; L-methionine biosynthesis via salvage pathway; L-methionine from S-methyl-5-thio-alpha-D-ribose 1-phosphate: step 3/6.</text>
</comment>
<dbReference type="NCBIfam" id="TIGR01549">
    <property type="entry name" value="HAD-SF-IA-v1"/>
    <property type="match status" value="1"/>
</dbReference>
<evidence type="ECO:0000256" key="8">
    <source>
        <dbReference type="HAMAP-Rule" id="MF_03117"/>
    </source>
</evidence>
<feature type="binding site" evidence="8">
    <location>
        <begin position="185"/>
        <end position="186"/>
    </location>
    <ligand>
        <name>substrate</name>
    </ligand>
</feature>
<evidence type="ECO:0000256" key="3">
    <source>
        <dbReference type="ARBA" id="ARBA00022723"/>
    </source>
</evidence>
<dbReference type="PANTHER" id="PTHR20371">
    <property type="entry name" value="ENOLASE-PHOSPHATASE E1"/>
    <property type="match status" value="1"/>
</dbReference>
<evidence type="ECO:0000256" key="4">
    <source>
        <dbReference type="ARBA" id="ARBA00022801"/>
    </source>
</evidence>
<dbReference type="GO" id="GO:0019509">
    <property type="term" value="P:L-methionine salvage from methylthioadenosine"/>
    <property type="evidence" value="ECO:0007669"/>
    <property type="project" value="UniProtKB-UniRule"/>
</dbReference>
<feature type="binding site" evidence="8">
    <location>
        <position position="219"/>
    </location>
    <ligand>
        <name>substrate</name>
    </ligand>
</feature>
<comment type="function">
    <text evidence="8">Bifunctional enzyme that catalyzes the enolization of 2,3-diketo-5-methylthiopentyl-1-phosphate (DK-MTP-1-P) into the intermediate 2-hydroxy-3-keto-5-methylthiopentenyl-1-phosphate (HK-MTPenyl-1-P), which is then dephosphorylated to form the acireductone 1,2-dihydroxy-3-keto-5-methylthiopentene (DHK-MTPene).</text>
</comment>